<accession>A0A5N7C3L6</accession>
<dbReference type="AlphaFoldDB" id="A0A5N7C3L6"/>
<organism evidence="1">
    <name type="scientific">Petromyces alliaceus</name>
    <name type="common">Aspergillus alliaceus</name>
    <dbReference type="NCBI Taxonomy" id="209559"/>
    <lineage>
        <taxon>Eukaryota</taxon>
        <taxon>Fungi</taxon>
        <taxon>Dikarya</taxon>
        <taxon>Ascomycota</taxon>
        <taxon>Pezizomycotina</taxon>
        <taxon>Eurotiomycetes</taxon>
        <taxon>Eurotiomycetidae</taxon>
        <taxon>Eurotiales</taxon>
        <taxon>Aspergillaceae</taxon>
        <taxon>Aspergillus</taxon>
        <taxon>Aspergillus subgen. Circumdati</taxon>
    </lineage>
</organism>
<gene>
    <name evidence="1" type="ORF">BDV23DRAFT_158525</name>
</gene>
<reference evidence="1" key="1">
    <citation type="submission" date="2019-04" db="EMBL/GenBank/DDBJ databases">
        <title>Friends and foes A comparative genomics studyof 23 Aspergillus species from section Flavi.</title>
        <authorList>
            <consortium name="DOE Joint Genome Institute"/>
            <person name="Kjaerbolling I."/>
            <person name="Vesth T."/>
            <person name="Frisvad J.C."/>
            <person name="Nybo J.L."/>
            <person name="Theobald S."/>
            <person name="Kildgaard S."/>
            <person name="Isbrandt T."/>
            <person name="Kuo A."/>
            <person name="Sato A."/>
            <person name="Lyhne E.K."/>
            <person name="Kogle M.E."/>
            <person name="Wiebenga A."/>
            <person name="Kun R.S."/>
            <person name="Lubbers R.J."/>
            <person name="Makela M.R."/>
            <person name="Barry K."/>
            <person name="Chovatia M."/>
            <person name="Clum A."/>
            <person name="Daum C."/>
            <person name="Haridas S."/>
            <person name="He G."/>
            <person name="LaButti K."/>
            <person name="Lipzen A."/>
            <person name="Mondo S."/>
            <person name="Riley R."/>
            <person name="Salamov A."/>
            <person name="Simmons B.A."/>
            <person name="Magnuson J.K."/>
            <person name="Henrissat B."/>
            <person name="Mortensen U.H."/>
            <person name="Larsen T.O."/>
            <person name="Devries R.P."/>
            <person name="Grigoriev I.V."/>
            <person name="Machida M."/>
            <person name="Baker S.E."/>
            <person name="Andersen M.R."/>
        </authorList>
    </citation>
    <scope>NUCLEOTIDE SEQUENCE [LARGE SCALE GENOMIC DNA]</scope>
    <source>
        <strain evidence="1">IBT 14317</strain>
    </source>
</reference>
<protein>
    <submittedName>
        <fullName evidence="1">Uncharacterized protein</fullName>
    </submittedName>
</protein>
<dbReference type="Proteomes" id="UP000326877">
    <property type="component" value="Unassembled WGS sequence"/>
</dbReference>
<name>A0A5N7C3L6_PETAA</name>
<sequence length="63" mass="6917">MRATRDKQRSALLSHATWQVERTNLNVTDAFPGCFIFESLGGGGGSPDLIHLVPLIYFLALLT</sequence>
<proteinExistence type="predicted"/>
<evidence type="ECO:0000313" key="1">
    <source>
        <dbReference type="EMBL" id="KAE8388662.1"/>
    </source>
</evidence>
<feature type="non-terminal residue" evidence="1">
    <location>
        <position position="1"/>
    </location>
</feature>
<dbReference type="EMBL" id="ML735275">
    <property type="protein sequence ID" value="KAE8388662.1"/>
    <property type="molecule type" value="Genomic_DNA"/>
</dbReference>